<evidence type="ECO:0000313" key="2">
    <source>
        <dbReference type="Proteomes" id="UP000254621"/>
    </source>
</evidence>
<dbReference type="EMBL" id="UHIV01000001">
    <property type="protein sequence ID" value="SUP52774.1"/>
    <property type="molecule type" value="Genomic_DNA"/>
</dbReference>
<reference evidence="1 2" key="1">
    <citation type="submission" date="2018-06" db="EMBL/GenBank/DDBJ databases">
        <authorList>
            <consortium name="Pathogen Informatics"/>
            <person name="Doyle S."/>
        </authorList>
    </citation>
    <scope>NUCLEOTIDE SEQUENCE [LARGE SCALE GENOMIC DNA]</scope>
    <source>
        <strain evidence="1 2">NCTC13645</strain>
    </source>
</reference>
<gene>
    <name evidence="1" type="ORF">NCTC13645_00676</name>
</gene>
<sequence>MSQANKGDKQTISLVFKKDSLWLQNVSLYQANSLRFADQATDLKQNGLQISQTSATNLSGDITLPKDKTVLMTSIPNTPGWQVTVDGNL</sequence>
<proteinExistence type="predicted"/>
<dbReference type="AlphaFoldDB" id="A0A380NXN8"/>
<dbReference type="InterPro" id="IPR018580">
    <property type="entry name" value="Uncharacterised_YfhO"/>
</dbReference>
<evidence type="ECO:0000313" key="1">
    <source>
        <dbReference type="EMBL" id="SUP52774.1"/>
    </source>
</evidence>
<organism evidence="1 2">
    <name type="scientific">Weissella viridescens</name>
    <name type="common">Lactobacillus viridescens</name>
    <dbReference type="NCBI Taxonomy" id="1629"/>
    <lineage>
        <taxon>Bacteria</taxon>
        <taxon>Bacillati</taxon>
        <taxon>Bacillota</taxon>
        <taxon>Bacilli</taxon>
        <taxon>Lactobacillales</taxon>
        <taxon>Lactobacillaceae</taxon>
        <taxon>Weissella</taxon>
    </lineage>
</organism>
<name>A0A380NXN8_WEIVI</name>
<dbReference type="Proteomes" id="UP000254621">
    <property type="component" value="Unassembled WGS sequence"/>
</dbReference>
<dbReference type="Pfam" id="PF09586">
    <property type="entry name" value="YfhO"/>
    <property type="match status" value="1"/>
</dbReference>
<protein>
    <submittedName>
        <fullName evidence="1">Predicted membrane protein</fullName>
    </submittedName>
</protein>
<accession>A0A380NXN8</accession>